<protein>
    <recommendedName>
        <fullName evidence="2">DUF4780 domain-containing protein</fullName>
    </recommendedName>
</protein>
<dbReference type="InterPro" id="IPR031961">
    <property type="entry name" value="DUF4780"/>
</dbReference>
<dbReference type="Proteomes" id="UP000002282">
    <property type="component" value="Chromosome 2L"/>
</dbReference>
<keyword evidence="4" id="KW-1185">Reference proteome</keyword>
<dbReference type="KEGG" id="dya:Dyak_GE29177"/>
<organism evidence="3 4">
    <name type="scientific">Drosophila yakuba</name>
    <name type="common">Fruit fly</name>
    <dbReference type="NCBI Taxonomy" id="7245"/>
    <lineage>
        <taxon>Eukaryota</taxon>
        <taxon>Metazoa</taxon>
        <taxon>Ecdysozoa</taxon>
        <taxon>Arthropoda</taxon>
        <taxon>Hexapoda</taxon>
        <taxon>Insecta</taxon>
        <taxon>Pterygota</taxon>
        <taxon>Neoptera</taxon>
        <taxon>Endopterygota</taxon>
        <taxon>Diptera</taxon>
        <taxon>Brachycera</taxon>
        <taxon>Muscomorpha</taxon>
        <taxon>Ephydroidea</taxon>
        <taxon>Drosophilidae</taxon>
        <taxon>Drosophila</taxon>
        <taxon>Sophophora</taxon>
    </lineage>
</organism>
<feature type="compositionally biased region" description="Basic residues" evidence="1">
    <location>
        <begin position="33"/>
        <end position="42"/>
    </location>
</feature>
<feature type="domain" description="DUF4780" evidence="2">
    <location>
        <begin position="74"/>
        <end position="161"/>
    </location>
</feature>
<name>A0A0R1DQG9_DROYA</name>
<dbReference type="EMBL" id="CM000157">
    <property type="protein sequence ID" value="KRJ98749.1"/>
    <property type="molecule type" value="Genomic_DNA"/>
</dbReference>
<evidence type="ECO:0000313" key="4">
    <source>
        <dbReference type="Proteomes" id="UP000002282"/>
    </source>
</evidence>
<dbReference type="Pfam" id="PF16012">
    <property type="entry name" value="DUF4780"/>
    <property type="match status" value="1"/>
</dbReference>
<reference evidence="3 4" key="2">
    <citation type="journal article" date="2007" name="PLoS Biol.">
        <title>Principles of genome evolution in the Drosophila melanogaster species group.</title>
        <authorList>
            <person name="Ranz J.M."/>
            <person name="Maurin D."/>
            <person name="Chan Y.S."/>
            <person name="von Grotthuss M."/>
            <person name="Hillier L.W."/>
            <person name="Roote J."/>
            <person name="Ashburner M."/>
            <person name="Bergman C.M."/>
        </authorList>
    </citation>
    <scope>NUCLEOTIDE SEQUENCE [LARGE SCALE GENOMIC DNA]</scope>
    <source>
        <strain evidence="4">Tai18E2 / Tucson 14021-0261.01</strain>
    </source>
</reference>
<evidence type="ECO:0000256" key="1">
    <source>
        <dbReference type="SAM" id="MobiDB-lite"/>
    </source>
</evidence>
<accession>A0A0R1DQG9</accession>
<evidence type="ECO:0000313" key="3">
    <source>
        <dbReference type="EMBL" id="KRJ98749.1"/>
    </source>
</evidence>
<gene>
    <name evidence="3" type="primary">Dyak\GE29177</name>
    <name evidence="3" type="synonym">GE29177</name>
    <name evidence="3" type="ORF">Dyak_GE29177</name>
</gene>
<sequence>MASTGGFAKKMEKSLANKRQRSTESANKDAPGSKRRLRHKKAGPPPQKAKKPENKLKVSEATKRHLIVALIEPRWKLVHVRLFESLFARMEEDPEAPTPTFDGAGWLNGVKIQKCMDDPTRQWLTQTVCQLEALWEGVQLEVVDRELVPFIPKTMVLFPIAIQALWEEAQLEVVDRELIPSIPKAKVPFLIAIQGDRALKLLQ</sequence>
<feature type="region of interest" description="Disordered" evidence="1">
    <location>
        <begin position="1"/>
        <end position="57"/>
    </location>
</feature>
<proteinExistence type="predicted"/>
<dbReference type="AlphaFoldDB" id="A0A0R1DQG9"/>
<evidence type="ECO:0000259" key="2">
    <source>
        <dbReference type="Pfam" id="PF16012"/>
    </source>
</evidence>
<reference evidence="3 4" key="1">
    <citation type="journal article" date="2007" name="Nature">
        <title>Evolution of genes and genomes on the Drosophila phylogeny.</title>
        <authorList>
            <consortium name="Drosophila 12 Genomes Consortium"/>
            <person name="Clark A.G."/>
            <person name="Eisen M.B."/>
            <person name="Smith D.R."/>
            <person name="Bergman C.M."/>
            <person name="Oliver B."/>
            <person name="Markow T.A."/>
            <person name="Kaufman T.C."/>
            <person name="Kellis M."/>
            <person name="Gelbart W."/>
            <person name="Iyer V.N."/>
            <person name="Pollard D.A."/>
            <person name="Sackton T.B."/>
            <person name="Larracuente A.M."/>
            <person name="Singh N.D."/>
            <person name="Abad J.P."/>
            <person name="Abt D.N."/>
            <person name="Adryan B."/>
            <person name="Aguade M."/>
            <person name="Akashi H."/>
            <person name="Anderson W.W."/>
            <person name="Aquadro C.F."/>
            <person name="Ardell D.H."/>
            <person name="Arguello R."/>
            <person name="Artieri C.G."/>
            <person name="Barbash D.A."/>
            <person name="Barker D."/>
            <person name="Barsanti P."/>
            <person name="Batterham P."/>
            <person name="Batzoglou S."/>
            <person name="Begun D."/>
            <person name="Bhutkar A."/>
            <person name="Blanco E."/>
            <person name="Bosak S.A."/>
            <person name="Bradley R.K."/>
            <person name="Brand A.D."/>
            <person name="Brent M.R."/>
            <person name="Brooks A.N."/>
            <person name="Brown R.H."/>
            <person name="Butlin R.K."/>
            <person name="Caggese C."/>
            <person name="Calvi B.R."/>
            <person name="Bernardo de Carvalho A."/>
            <person name="Caspi A."/>
            <person name="Castrezana S."/>
            <person name="Celniker S.E."/>
            <person name="Chang J.L."/>
            <person name="Chapple C."/>
            <person name="Chatterji S."/>
            <person name="Chinwalla A."/>
            <person name="Civetta A."/>
            <person name="Clifton S.W."/>
            <person name="Comeron J.M."/>
            <person name="Costello J.C."/>
            <person name="Coyne J.A."/>
            <person name="Daub J."/>
            <person name="David R.G."/>
            <person name="Delcher A.L."/>
            <person name="Delehaunty K."/>
            <person name="Do C.B."/>
            <person name="Ebling H."/>
            <person name="Edwards K."/>
            <person name="Eickbush T."/>
            <person name="Evans J.D."/>
            <person name="Filipski A."/>
            <person name="Findeiss S."/>
            <person name="Freyhult E."/>
            <person name="Fulton L."/>
            <person name="Fulton R."/>
            <person name="Garcia A.C."/>
            <person name="Gardiner A."/>
            <person name="Garfield D.A."/>
            <person name="Garvin B.E."/>
            <person name="Gibson G."/>
            <person name="Gilbert D."/>
            <person name="Gnerre S."/>
            <person name="Godfrey J."/>
            <person name="Good R."/>
            <person name="Gotea V."/>
            <person name="Gravely B."/>
            <person name="Greenberg A.J."/>
            <person name="Griffiths-Jones S."/>
            <person name="Gross S."/>
            <person name="Guigo R."/>
            <person name="Gustafson E.A."/>
            <person name="Haerty W."/>
            <person name="Hahn M.W."/>
            <person name="Halligan D.L."/>
            <person name="Halpern A.L."/>
            <person name="Halter G.M."/>
            <person name="Han M.V."/>
            <person name="Heger A."/>
            <person name="Hillier L."/>
            <person name="Hinrichs A.S."/>
            <person name="Holmes I."/>
            <person name="Hoskins R.A."/>
            <person name="Hubisz M.J."/>
            <person name="Hultmark D."/>
            <person name="Huntley M.A."/>
            <person name="Jaffe D.B."/>
            <person name="Jagadeeshan S."/>
            <person name="Jeck W.R."/>
            <person name="Johnson J."/>
            <person name="Jones C.D."/>
            <person name="Jordan W.C."/>
            <person name="Karpen G.H."/>
            <person name="Kataoka E."/>
            <person name="Keightley P.D."/>
            <person name="Kheradpour P."/>
            <person name="Kirkness E.F."/>
            <person name="Koerich L.B."/>
            <person name="Kristiansen K."/>
            <person name="Kudrna D."/>
            <person name="Kulathinal R.J."/>
            <person name="Kumar S."/>
            <person name="Kwok R."/>
            <person name="Lander E."/>
            <person name="Langley C.H."/>
            <person name="Lapoint R."/>
            <person name="Lazzaro B.P."/>
            <person name="Lee S.J."/>
            <person name="Levesque L."/>
            <person name="Li R."/>
            <person name="Lin C.F."/>
            <person name="Lin M.F."/>
            <person name="Lindblad-Toh K."/>
            <person name="Llopart A."/>
            <person name="Long M."/>
            <person name="Low L."/>
            <person name="Lozovsky E."/>
            <person name="Lu J."/>
            <person name="Luo M."/>
            <person name="Machado C.A."/>
            <person name="Makalowski W."/>
            <person name="Marzo M."/>
            <person name="Matsuda M."/>
            <person name="Matzkin L."/>
            <person name="McAllister B."/>
            <person name="McBride C.S."/>
            <person name="McKernan B."/>
            <person name="McKernan K."/>
            <person name="Mendez-Lago M."/>
            <person name="Minx P."/>
            <person name="Mollenhauer M.U."/>
            <person name="Montooth K."/>
            <person name="Mount S.M."/>
            <person name="Mu X."/>
            <person name="Myers E."/>
            <person name="Negre B."/>
            <person name="Newfeld S."/>
            <person name="Nielsen R."/>
            <person name="Noor M.A."/>
            <person name="O'Grady P."/>
            <person name="Pachter L."/>
            <person name="Papaceit M."/>
            <person name="Parisi M.J."/>
            <person name="Parisi M."/>
            <person name="Parts L."/>
            <person name="Pedersen J.S."/>
            <person name="Pesole G."/>
            <person name="Phillippy A.M."/>
            <person name="Ponting C.P."/>
            <person name="Pop M."/>
            <person name="Porcelli D."/>
            <person name="Powell J.R."/>
            <person name="Prohaska S."/>
            <person name="Pruitt K."/>
            <person name="Puig M."/>
            <person name="Quesneville H."/>
            <person name="Ram K.R."/>
            <person name="Rand D."/>
            <person name="Rasmussen M.D."/>
            <person name="Reed L.K."/>
            <person name="Reenan R."/>
            <person name="Reily A."/>
            <person name="Remington K.A."/>
            <person name="Rieger T.T."/>
            <person name="Ritchie M.G."/>
            <person name="Robin C."/>
            <person name="Rogers Y.H."/>
            <person name="Rohde C."/>
            <person name="Rozas J."/>
            <person name="Rubenfield M.J."/>
            <person name="Ruiz A."/>
            <person name="Russo S."/>
            <person name="Salzberg S.L."/>
            <person name="Sanchez-Gracia A."/>
            <person name="Saranga D.J."/>
            <person name="Sato H."/>
            <person name="Schaeffer S.W."/>
            <person name="Schatz M.C."/>
            <person name="Schlenke T."/>
            <person name="Schwartz R."/>
            <person name="Segarra C."/>
            <person name="Singh R.S."/>
            <person name="Sirot L."/>
            <person name="Sirota M."/>
            <person name="Sisneros N.B."/>
            <person name="Smith C.D."/>
            <person name="Smith T.F."/>
            <person name="Spieth J."/>
            <person name="Stage D.E."/>
            <person name="Stark A."/>
            <person name="Stephan W."/>
            <person name="Strausberg R.L."/>
            <person name="Strempel S."/>
            <person name="Sturgill D."/>
            <person name="Sutton G."/>
            <person name="Sutton G.G."/>
            <person name="Tao W."/>
            <person name="Teichmann S."/>
            <person name="Tobari Y.N."/>
            <person name="Tomimura Y."/>
            <person name="Tsolas J.M."/>
            <person name="Valente V.L."/>
            <person name="Venter E."/>
            <person name="Venter J.C."/>
            <person name="Vicario S."/>
            <person name="Vieira F.G."/>
            <person name="Vilella A.J."/>
            <person name="Villasante A."/>
            <person name="Walenz B."/>
            <person name="Wang J."/>
            <person name="Wasserman M."/>
            <person name="Watts T."/>
            <person name="Wilson D."/>
            <person name="Wilson R.K."/>
            <person name="Wing R.A."/>
            <person name="Wolfner M.F."/>
            <person name="Wong A."/>
            <person name="Wong G.K."/>
            <person name="Wu C.I."/>
            <person name="Wu G."/>
            <person name="Yamamoto D."/>
            <person name="Yang H.P."/>
            <person name="Yang S.P."/>
            <person name="Yorke J.A."/>
            <person name="Yoshida K."/>
            <person name="Zdobnov E."/>
            <person name="Zhang P."/>
            <person name="Zhang Y."/>
            <person name="Zimin A.V."/>
            <person name="Baldwin J."/>
            <person name="Abdouelleil A."/>
            <person name="Abdulkadir J."/>
            <person name="Abebe A."/>
            <person name="Abera B."/>
            <person name="Abreu J."/>
            <person name="Acer S.C."/>
            <person name="Aftuck L."/>
            <person name="Alexander A."/>
            <person name="An P."/>
            <person name="Anderson E."/>
            <person name="Anderson S."/>
            <person name="Arachi H."/>
            <person name="Azer M."/>
            <person name="Bachantsang P."/>
            <person name="Barry A."/>
            <person name="Bayul T."/>
            <person name="Berlin A."/>
            <person name="Bessette D."/>
            <person name="Bloom T."/>
            <person name="Blye J."/>
            <person name="Boguslavskiy L."/>
            <person name="Bonnet C."/>
            <person name="Boukhgalter B."/>
            <person name="Bourzgui I."/>
            <person name="Brown A."/>
            <person name="Cahill P."/>
            <person name="Channer S."/>
            <person name="Cheshatsang Y."/>
            <person name="Chuda L."/>
            <person name="Citroen M."/>
            <person name="Collymore A."/>
            <person name="Cooke P."/>
            <person name="Costello M."/>
            <person name="D'Aco K."/>
            <person name="Daza R."/>
            <person name="De Haan G."/>
            <person name="DeGray S."/>
            <person name="DeMaso C."/>
            <person name="Dhargay N."/>
            <person name="Dooley K."/>
            <person name="Dooley E."/>
            <person name="Doricent M."/>
            <person name="Dorje P."/>
            <person name="Dorjee K."/>
            <person name="Dupes A."/>
            <person name="Elong R."/>
            <person name="Falk J."/>
            <person name="Farina A."/>
            <person name="Faro S."/>
            <person name="Ferguson D."/>
            <person name="Fisher S."/>
            <person name="Foley C.D."/>
            <person name="Franke A."/>
            <person name="Friedrich D."/>
            <person name="Gadbois L."/>
            <person name="Gearin G."/>
            <person name="Gearin C.R."/>
            <person name="Giannoukos G."/>
            <person name="Goode T."/>
            <person name="Graham J."/>
            <person name="Grandbois E."/>
            <person name="Grewal S."/>
            <person name="Gyaltsen K."/>
            <person name="Hafez N."/>
            <person name="Hagos B."/>
            <person name="Hall J."/>
            <person name="Henson C."/>
            <person name="Hollinger A."/>
            <person name="Honan T."/>
            <person name="Huard M.D."/>
            <person name="Hughes L."/>
            <person name="Hurhula B."/>
            <person name="Husby M.E."/>
            <person name="Kamat A."/>
            <person name="Kanga B."/>
            <person name="Kashin S."/>
            <person name="Khazanovich D."/>
            <person name="Kisner P."/>
            <person name="Lance K."/>
            <person name="Lara M."/>
            <person name="Lee W."/>
            <person name="Lennon N."/>
            <person name="Letendre F."/>
            <person name="LeVine R."/>
            <person name="Lipovsky A."/>
            <person name="Liu X."/>
            <person name="Liu J."/>
            <person name="Liu S."/>
            <person name="Lokyitsang T."/>
            <person name="Lokyitsang Y."/>
            <person name="Lubonja R."/>
            <person name="Lui A."/>
            <person name="MacDonald P."/>
            <person name="Magnisalis V."/>
            <person name="Maru K."/>
            <person name="Matthews C."/>
            <person name="McCusker W."/>
            <person name="McDonough S."/>
            <person name="Mehta T."/>
            <person name="Meldrim J."/>
            <person name="Meneus L."/>
            <person name="Mihai O."/>
            <person name="Mihalev A."/>
            <person name="Mihova T."/>
            <person name="Mittelman R."/>
            <person name="Mlenga V."/>
            <person name="Montmayeur A."/>
            <person name="Mulrain L."/>
            <person name="Navidi A."/>
            <person name="Naylor J."/>
            <person name="Negash T."/>
            <person name="Nguyen T."/>
            <person name="Nguyen N."/>
            <person name="Nicol R."/>
            <person name="Norbu C."/>
            <person name="Norbu N."/>
            <person name="Novod N."/>
            <person name="O'Neill B."/>
            <person name="Osman S."/>
            <person name="Markiewicz E."/>
            <person name="Oyono O.L."/>
            <person name="Patti C."/>
            <person name="Phunkhang P."/>
            <person name="Pierre F."/>
            <person name="Priest M."/>
            <person name="Raghuraman S."/>
            <person name="Rege F."/>
            <person name="Reyes R."/>
            <person name="Rise C."/>
            <person name="Rogov P."/>
            <person name="Ross K."/>
            <person name="Ryan E."/>
            <person name="Settipalli S."/>
            <person name="Shea T."/>
            <person name="Sherpa N."/>
            <person name="Shi L."/>
            <person name="Shih D."/>
            <person name="Sparrow T."/>
            <person name="Spaulding J."/>
            <person name="Stalker J."/>
            <person name="Stange-Thomann N."/>
            <person name="Stavropoulos S."/>
            <person name="Stone C."/>
            <person name="Strader C."/>
            <person name="Tesfaye S."/>
            <person name="Thomson T."/>
            <person name="Thoulutsang Y."/>
            <person name="Thoulutsang D."/>
            <person name="Topham K."/>
            <person name="Topping I."/>
            <person name="Tsamla T."/>
            <person name="Vassiliev H."/>
            <person name="Vo A."/>
            <person name="Wangchuk T."/>
            <person name="Wangdi T."/>
            <person name="Weiand M."/>
            <person name="Wilkinson J."/>
            <person name="Wilson A."/>
            <person name="Yadav S."/>
            <person name="Young G."/>
            <person name="Yu Q."/>
            <person name="Zembek L."/>
            <person name="Zhong D."/>
            <person name="Zimmer A."/>
            <person name="Zwirko Z."/>
            <person name="Jaffe D.B."/>
            <person name="Alvarez P."/>
            <person name="Brockman W."/>
            <person name="Butler J."/>
            <person name="Chin C."/>
            <person name="Gnerre S."/>
            <person name="Grabherr M."/>
            <person name="Kleber M."/>
            <person name="Mauceli E."/>
            <person name="MacCallum I."/>
        </authorList>
    </citation>
    <scope>NUCLEOTIDE SEQUENCE [LARGE SCALE GENOMIC DNA]</scope>
    <source>
        <strain evidence="4">Tai18E2 / Tucson 14021-0261.01</strain>
    </source>
</reference>